<dbReference type="AlphaFoldDB" id="A0A2K9NRR6"/>
<dbReference type="KEGG" id="bsto:C0V70_08585"/>
<dbReference type="RefSeq" id="WP_102243453.1">
    <property type="nucleotide sequence ID" value="NZ_CP025704.1"/>
</dbReference>
<dbReference type="Proteomes" id="UP000235584">
    <property type="component" value="Chromosome"/>
</dbReference>
<evidence type="ECO:0000313" key="2">
    <source>
        <dbReference type="Proteomes" id="UP000235584"/>
    </source>
</evidence>
<dbReference type="EMBL" id="CP025704">
    <property type="protein sequence ID" value="AUN98162.1"/>
    <property type="molecule type" value="Genomic_DNA"/>
</dbReference>
<accession>A0A2K9NRR6</accession>
<organism evidence="1 2">
    <name type="scientific">Bacteriovorax stolpii</name>
    <name type="common">Bdellovibrio stolpii</name>
    <dbReference type="NCBI Taxonomy" id="960"/>
    <lineage>
        <taxon>Bacteria</taxon>
        <taxon>Pseudomonadati</taxon>
        <taxon>Bdellovibrionota</taxon>
        <taxon>Bacteriovoracia</taxon>
        <taxon>Bacteriovoracales</taxon>
        <taxon>Bacteriovoracaceae</taxon>
        <taxon>Bacteriovorax</taxon>
    </lineage>
</organism>
<proteinExistence type="predicted"/>
<sequence length="501" mass="55701">MKLSLFIITYSLLSLTAVHAGNSQFENLLERNENYKGMVEKFDSHVSTGQTAEGFSKINQALDKYIADKEAGVAGESELLNTALIDESECQTCDTHLNLSKDVSKIIAKLKKGDDVTTNNQIGIELNNLNFMYYVVRWETADGKIQCGKFGNIDATTKKYEGDYKFMREELVGLPNVENIQYIPADGQEVVYLYRGSGSQRNTLVEVRMQPDGTAKIRYFAYKPSASELNLERIANDKSTVDLLRKIKPKPKAEPDGSYVDIVPSVKFRDGAVPTDVEVLKAKTQTSLTENLNFETKTKFSYNEQSTELSLKNDKGSDWVKVNATNYTAGTKQIVTVVPMSVNIDADSKLKVDASVKNETVIPASDKKDDKISNAQTYNMALTDHSNKYLDLELYQRPIDKYSKVSVGNEFNNDVVGTVTTKFSTDTDGAKTYSMGKKTDFGDYGKLTTSFGSATTSAGERNRFVDLQHEVAIGKSSSLAITARASDDRTYTTMLQFKSRF</sequence>
<name>A0A2K9NRR6_BACTC</name>
<gene>
    <name evidence="1" type="ORF">C0V70_08585</name>
</gene>
<evidence type="ECO:0000313" key="1">
    <source>
        <dbReference type="EMBL" id="AUN98162.1"/>
    </source>
</evidence>
<protein>
    <submittedName>
        <fullName evidence="1">Uncharacterized protein</fullName>
    </submittedName>
</protein>
<keyword evidence="2" id="KW-1185">Reference proteome</keyword>
<reference evidence="1 2" key="1">
    <citation type="submission" date="2018-01" db="EMBL/GenBank/DDBJ databases">
        <title>Complete genome sequence of Bacteriovorax stolpii DSM12778.</title>
        <authorList>
            <person name="Tang B."/>
            <person name="Chang J."/>
        </authorList>
    </citation>
    <scope>NUCLEOTIDE SEQUENCE [LARGE SCALE GENOMIC DNA]</scope>
    <source>
        <strain evidence="1 2">DSM 12778</strain>
    </source>
</reference>